<dbReference type="InterPro" id="IPR004255">
    <property type="entry name" value="O-acyltransferase_WSD1_N"/>
</dbReference>
<evidence type="ECO:0000256" key="4">
    <source>
        <dbReference type="ARBA" id="ARBA00013244"/>
    </source>
</evidence>
<evidence type="ECO:0000256" key="2">
    <source>
        <dbReference type="ARBA" id="ARBA00005189"/>
    </source>
</evidence>
<comment type="catalytic activity">
    <reaction evidence="10">
        <text>an acyl-CoA + a 1,2-diacyl-sn-glycerol = a triacyl-sn-glycerol + CoA</text>
        <dbReference type="Rhea" id="RHEA:10868"/>
        <dbReference type="ChEBI" id="CHEBI:17815"/>
        <dbReference type="ChEBI" id="CHEBI:57287"/>
        <dbReference type="ChEBI" id="CHEBI:58342"/>
        <dbReference type="ChEBI" id="CHEBI:64615"/>
        <dbReference type="EC" id="2.3.1.20"/>
    </reaction>
</comment>
<evidence type="ECO:0000256" key="7">
    <source>
        <dbReference type="ARBA" id="ARBA00022798"/>
    </source>
</evidence>
<proteinExistence type="inferred from homology"/>
<evidence type="ECO:0000313" key="13">
    <source>
        <dbReference type="EMBL" id="GAA2235512.1"/>
    </source>
</evidence>
<dbReference type="Pfam" id="PF03007">
    <property type="entry name" value="WS_DGAT_cat"/>
    <property type="match status" value="1"/>
</dbReference>
<evidence type="ECO:0000256" key="10">
    <source>
        <dbReference type="ARBA" id="ARBA00048109"/>
    </source>
</evidence>
<keyword evidence="14" id="KW-1185">Reference proteome</keyword>
<gene>
    <name evidence="13" type="ORF">GCM10009851_20670</name>
</gene>
<keyword evidence="9" id="KW-0012">Acyltransferase</keyword>
<feature type="domain" description="O-acyltransferase WSD1 C-terminal" evidence="12">
    <location>
        <begin position="284"/>
        <end position="427"/>
    </location>
</feature>
<evidence type="ECO:0000259" key="11">
    <source>
        <dbReference type="Pfam" id="PF03007"/>
    </source>
</evidence>
<accession>A0ABN3DLD4</accession>
<evidence type="ECO:0000256" key="9">
    <source>
        <dbReference type="ARBA" id="ARBA00023315"/>
    </source>
</evidence>
<reference evidence="13 14" key="1">
    <citation type="journal article" date="2019" name="Int. J. Syst. Evol. Microbiol.">
        <title>The Global Catalogue of Microorganisms (GCM) 10K type strain sequencing project: providing services to taxonomists for standard genome sequencing and annotation.</title>
        <authorList>
            <consortium name="The Broad Institute Genomics Platform"/>
            <consortium name="The Broad Institute Genome Sequencing Center for Infectious Disease"/>
            <person name="Wu L."/>
            <person name="Ma J."/>
        </authorList>
    </citation>
    <scope>NUCLEOTIDE SEQUENCE [LARGE SCALE GENOMIC DNA]</scope>
    <source>
        <strain evidence="13 14">JCM 16117</strain>
    </source>
</reference>
<dbReference type="SUPFAM" id="SSF52777">
    <property type="entry name" value="CoA-dependent acyltransferases"/>
    <property type="match status" value="1"/>
</dbReference>
<comment type="pathway">
    <text evidence="1">Glycerolipid metabolism; triacylglycerol biosynthesis.</text>
</comment>
<feature type="domain" description="O-acyltransferase WSD1-like N-terminal" evidence="11">
    <location>
        <begin position="5"/>
        <end position="238"/>
    </location>
</feature>
<comment type="caution">
    <text evidence="13">The sequence shown here is derived from an EMBL/GenBank/DDBJ whole genome shotgun (WGS) entry which is preliminary data.</text>
</comment>
<keyword evidence="5" id="KW-0444">Lipid biosynthesis</keyword>
<comment type="pathway">
    <text evidence="2">Lipid metabolism.</text>
</comment>
<protein>
    <recommendedName>
        <fullName evidence="4">diacylglycerol O-acyltransferase</fullName>
        <ecNumber evidence="4">2.3.1.20</ecNumber>
    </recommendedName>
</protein>
<keyword evidence="7" id="KW-0319">Glycerol metabolism</keyword>
<comment type="similarity">
    <text evidence="3">Belongs to the long-chain O-acyltransferase family.</text>
</comment>
<evidence type="ECO:0000313" key="14">
    <source>
        <dbReference type="Proteomes" id="UP001500929"/>
    </source>
</evidence>
<dbReference type="Pfam" id="PF06974">
    <property type="entry name" value="WS_DGAT_C"/>
    <property type="match status" value="1"/>
</dbReference>
<dbReference type="EMBL" id="BAAAQY010000005">
    <property type="protein sequence ID" value="GAA2235512.1"/>
    <property type="molecule type" value="Genomic_DNA"/>
</dbReference>
<evidence type="ECO:0000256" key="1">
    <source>
        <dbReference type="ARBA" id="ARBA00004771"/>
    </source>
</evidence>
<name>A0ABN3DLD4_9MICO</name>
<keyword evidence="8" id="KW-0443">Lipid metabolism</keyword>
<dbReference type="Proteomes" id="UP001500929">
    <property type="component" value="Unassembled WGS sequence"/>
</dbReference>
<evidence type="ECO:0000256" key="5">
    <source>
        <dbReference type="ARBA" id="ARBA00022516"/>
    </source>
</evidence>
<dbReference type="EC" id="2.3.1.20" evidence="4"/>
<evidence type="ECO:0000256" key="3">
    <source>
        <dbReference type="ARBA" id="ARBA00009587"/>
    </source>
</evidence>
<evidence type="ECO:0000259" key="12">
    <source>
        <dbReference type="Pfam" id="PF06974"/>
    </source>
</evidence>
<dbReference type="PANTHER" id="PTHR31650:SF1">
    <property type="entry name" value="WAX ESTER SYNTHASE_DIACYLGLYCEROL ACYLTRANSFERASE 4-RELATED"/>
    <property type="match status" value="1"/>
</dbReference>
<sequence length="434" mass="45725">MGDQLSADDARILSLESESLLGHTLKLIVVEPGAPLSVDQLRRSVAERLPRVPRAQERIDTTSGPPRWVRADTVDLDYHVRARAGECADDDQVRLLVSELMSEHLDRSHPLWTFDVIGPLPDGRQAIAARIHHAMADGIAAVRFLEAVLLDPHDAPVHESGMRPARPASAAAAHPLTPLDEVRRLPAVVARELGHPGGRSPFDRPVTSARELAFCALPLAGMRAIGASRPSHATVNDVLLASVAGGLATWPTTTASGVGRTPGRLRAQVPVSLHHRAEEGGSLGNHDSFLDVDLPLGPMHPAERLDAISAQTRTAKQSDDAAVLYDLMHALGRLGSVGATTADLLTGSAREFAVAVSNVPGPRVAVSVAGRRVTQLYSSSEPGAHHALRIAAISDADTLGIGFSTDPTALPGIADLATATLAAFTRLQSATLSP</sequence>
<dbReference type="PANTHER" id="PTHR31650">
    <property type="entry name" value="O-ACYLTRANSFERASE (WSD1-LIKE) FAMILY PROTEIN"/>
    <property type="match status" value="1"/>
</dbReference>
<evidence type="ECO:0000256" key="8">
    <source>
        <dbReference type="ARBA" id="ARBA00023098"/>
    </source>
</evidence>
<dbReference type="RefSeq" id="WP_259479542.1">
    <property type="nucleotide sequence ID" value="NZ_BAAAQY010000005.1"/>
</dbReference>
<evidence type="ECO:0000256" key="6">
    <source>
        <dbReference type="ARBA" id="ARBA00022679"/>
    </source>
</evidence>
<dbReference type="InterPro" id="IPR009721">
    <property type="entry name" value="O-acyltransferase_WSD1_C"/>
</dbReference>
<organism evidence="13 14">
    <name type="scientific">Herbiconiux moechotypicola</name>
    <dbReference type="NCBI Taxonomy" id="637393"/>
    <lineage>
        <taxon>Bacteria</taxon>
        <taxon>Bacillati</taxon>
        <taxon>Actinomycetota</taxon>
        <taxon>Actinomycetes</taxon>
        <taxon>Micrococcales</taxon>
        <taxon>Microbacteriaceae</taxon>
        <taxon>Herbiconiux</taxon>
    </lineage>
</organism>
<dbReference type="InterPro" id="IPR045034">
    <property type="entry name" value="O-acyltransferase_WSD1-like"/>
</dbReference>
<keyword evidence="6" id="KW-0808">Transferase</keyword>